<protein>
    <submittedName>
        <fullName evidence="6">Thiamine pyrophosphate-dependent dehydrogenase E1 component subunit alpha</fullName>
    </submittedName>
</protein>
<dbReference type="Proteomes" id="UP000316925">
    <property type="component" value="Unassembled WGS sequence"/>
</dbReference>
<dbReference type="InterPro" id="IPR050642">
    <property type="entry name" value="PDH_E1_Alpha_Subunit"/>
</dbReference>
<accession>A0A523YLI1</accession>
<reference evidence="6 7" key="1">
    <citation type="submission" date="2019-03" db="EMBL/GenBank/DDBJ databases">
        <title>Metabolic potential of uncultured bacteria and archaea associated with petroleum seepage in deep-sea sediments.</title>
        <authorList>
            <person name="Dong X."/>
            <person name="Hubert C."/>
        </authorList>
    </citation>
    <scope>NUCLEOTIDE SEQUENCE [LARGE SCALE GENOMIC DNA]</scope>
    <source>
        <strain evidence="6">E29_bin28</strain>
    </source>
</reference>
<evidence type="ECO:0000313" key="7">
    <source>
        <dbReference type="Proteomes" id="UP000316925"/>
    </source>
</evidence>
<evidence type="ECO:0000256" key="3">
    <source>
        <dbReference type="ARBA" id="ARBA00023052"/>
    </source>
</evidence>
<comment type="caution">
    <text evidence="6">The sequence shown here is derived from an EMBL/GenBank/DDBJ whole genome shotgun (WGS) entry which is preliminary data.</text>
</comment>
<dbReference type="Pfam" id="PF00676">
    <property type="entry name" value="E1_dh"/>
    <property type="match status" value="1"/>
</dbReference>
<feature type="transmembrane region" description="Helical" evidence="4">
    <location>
        <begin position="120"/>
        <end position="141"/>
    </location>
</feature>
<dbReference type="GO" id="GO:0004739">
    <property type="term" value="F:pyruvate dehydrogenase (acetyl-transferring) activity"/>
    <property type="evidence" value="ECO:0007669"/>
    <property type="project" value="TreeGrafter"/>
</dbReference>
<keyword evidence="4" id="KW-0472">Membrane</keyword>
<evidence type="ECO:0000259" key="5">
    <source>
        <dbReference type="Pfam" id="PF00676"/>
    </source>
</evidence>
<dbReference type="AlphaFoldDB" id="A0A523YLI1"/>
<proteinExistence type="predicted"/>
<sequence length="330" mass="35993">MEKMGKLKENEMGIPGDKLIKMYRKMILIRNFEDRVHRLFLSGEMPGTIHLYQGQEAVAVGVCANLGKEDVITSTHRPHGHAIAKGVPVKSIMAELFAKTTGCCKGKGGSMHMGDIEVGMVPAIAIVGGGIPVATGMALAFKMKRLDRVAVSFFGDGASNEGAFHEAINMGSIWDLPLICVCENNLYGASTHVSKVMKLKDIAERASSYGIPGIVVDGNDVISVYKAAKEAIERARKGEGPTLIECKTYRRGGHSRSDPGQYRDKKEEGIWLAKDPISRMHKNLIKMGILTEEKGKRIENEVKAEINEAIEFAQKSPSPKPEDALKDVFA</sequence>
<dbReference type="InterPro" id="IPR029061">
    <property type="entry name" value="THDP-binding"/>
</dbReference>
<keyword evidence="3" id="KW-0786">Thiamine pyrophosphate</keyword>
<dbReference type="Gene3D" id="3.40.50.970">
    <property type="match status" value="1"/>
</dbReference>
<keyword evidence="2" id="KW-0560">Oxidoreductase</keyword>
<evidence type="ECO:0000256" key="2">
    <source>
        <dbReference type="ARBA" id="ARBA00023002"/>
    </source>
</evidence>
<gene>
    <name evidence="6" type="ORF">E3J33_03775</name>
</gene>
<feature type="domain" description="Dehydrogenase E1 component" evidence="5">
    <location>
        <begin position="24"/>
        <end position="322"/>
    </location>
</feature>
<dbReference type="EMBL" id="SOIJ01000212">
    <property type="protein sequence ID" value="TET92437.1"/>
    <property type="molecule type" value="Genomic_DNA"/>
</dbReference>
<organism evidence="6 7">
    <name type="scientific">Aerophobetes bacterium</name>
    <dbReference type="NCBI Taxonomy" id="2030807"/>
    <lineage>
        <taxon>Bacteria</taxon>
        <taxon>Candidatus Aerophobota</taxon>
    </lineage>
</organism>
<keyword evidence="4" id="KW-1133">Transmembrane helix</keyword>
<keyword evidence="4" id="KW-0812">Transmembrane</keyword>
<evidence type="ECO:0000256" key="1">
    <source>
        <dbReference type="ARBA" id="ARBA00001964"/>
    </source>
</evidence>
<comment type="cofactor">
    <cofactor evidence="1">
        <name>thiamine diphosphate</name>
        <dbReference type="ChEBI" id="CHEBI:58937"/>
    </cofactor>
</comment>
<dbReference type="InterPro" id="IPR001017">
    <property type="entry name" value="DH_E1"/>
</dbReference>
<name>A0A523YLI1_UNCAE</name>
<dbReference type="PANTHER" id="PTHR11516">
    <property type="entry name" value="PYRUVATE DEHYDROGENASE E1 COMPONENT, ALPHA SUBUNIT BACTERIAL AND ORGANELLAR"/>
    <property type="match status" value="1"/>
</dbReference>
<evidence type="ECO:0000256" key="4">
    <source>
        <dbReference type="SAM" id="Phobius"/>
    </source>
</evidence>
<evidence type="ECO:0000313" key="6">
    <source>
        <dbReference type="EMBL" id="TET92437.1"/>
    </source>
</evidence>
<dbReference type="CDD" id="cd02000">
    <property type="entry name" value="TPP_E1_PDC_ADC_BCADC"/>
    <property type="match status" value="1"/>
</dbReference>
<dbReference type="GO" id="GO:0006086">
    <property type="term" value="P:pyruvate decarboxylation to acetyl-CoA"/>
    <property type="evidence" value="ECO:0007669"/>
    <property type="project" value="TreeGrafter"/>
</dbReference>
<dbReference type="SUPFAM" id="SSF52518">
    <property type="entry name" value="Thiamin diphosphate-binding fold (THDP-binding)"/>
    <property type="match status" value="1"/>
</dbReference>
<dbReference type="PANTHER" id="PTHR11516:SF60">
    <property type="entry name" value="PYRUVATE DEHYDROGENASE E1 COMPONENT SUBUNIT ALPHA"/>
    <property type="match status" value="1"/>
</dbReference>